<dbReference type="InterPro" id="IPR036881">
    <property type="entry name" value="Glyco_hydro_3_C_sf"/>
</dbReference>
<protein>
    <recommendedName>
        <fullName evidence="3">beta-N-acetylhexosaminidase</fullName>
        <ecNumber evidence="3">3.2.1.52</ecNumber>
    </recommendedName>
</protein>
<dbReference type="Gene3D" id="3.40.710.10">
    <property type="entry name" value="DD-peptidase/beta-lactamase superfamily"/>
    <property type="match status" value="1"/>
</dbReference>
<dbReference type="InterPro" id="IPR050226">
    <property type="entry name" value="NagZ_Beta-hexosaminidase"/>
</dbReference>
<feature type="domain" description="Beta-lactamase-related" evidence="7">
    <location>
        <begin position="588"/>
        <end position="942"/>
    </location>
</feature>
<evidence type="ECO:0000256" key="3">
    <source>
        <dbReference type="ARBA" id="ARBA00012663"/>
    </source>
</evidence>
<dbReference type="EC" id="3.2.1.52" evidence="3"/>
<evidence type="ECO:0000256" key="1">
    <source>
        <dbReference type="ARBA" id="ARBA00001231"/>
    </source>
</evidence>
<evidence type="ECO:0000256" key="2">
    <source>
        <dbReference type="ARBA" id="ARBA00005336"/>
    </source>
</evidence>
<keyword evidence="4 6" id="KW-0378">Hydrolase</keyword>
<dbReference type="SUPFAM" id="SSF56601">
    <property type="entry name" value="beta-lactamase/transpeptidase-like"/>
    <property type="match status" value="1"/>
</dbReference>
<dbReference type="PANTHER" id="PTHR30480">
    <property type="entry name" value="BETA-HEXOSAMINIDASE-RELATED"/>
    <property type="match status" value="1"/>
</dbReference>
<accession>A0A4U5TSY6</accession>
<evidence type="ECO:0000313" key="10">
    <source>
        <dbReference type="EMBL" id="TKS56574.1"/>
    </source>
</evidence>
<keyword evidence="5 6" id="KW-0326">Glycosidase</keyword>
<evidence type="ECO:0000259" key="9">
    <source>
        <dbReference type="Pfam" id="PF01915"/>
    </source>
</evidence>
<dbReference type="InterPro" id="IPR019800">
    <property type="entry name" value="Glyco_hydro_3_AS"/>
</dbReference>
<evidence type="ECO:0000259" key="8">
    <source>
        <dbReference type="Pfam" id="PF00933"/>
    </source>
</evidence>
<reference evidence="10 11" key="1">
    <citation type="submission" date="2019-04" db="EMBL/GenBank/DDBJ databases">
        <title>Psychroflexus halotolerans sp. nov., isolated from a marine solar saltern.</title>
        <authorList>
            <person name="Feng X."/>
        </authorList>
    </citation>
    <scope>NUCLEOTIDE SEQUENCE [LARGE SCALE GENOMIC DNA]</scope>
    <source>
        <strain evidence="10 11">WDS2C27</strain>
    </source>
</reference>
<gene>
    <name evidence="10" type="ORF">FCN74_05925</name>
</gene>
<dbReference type="SUPFAM" id="SSF51445">
    <property type="entry name" value="(Trans)glycosidases"/>
    <property type="match status" value="1"/>
</dbReference>
<keyword evidence="11" id="KW-1185">Reference proteome</keyword>
<dbReference type="SUPFAM" id="SSF52279">
    <property type="entry name" value="Beta-D-glucan exohydrolase, C-terminal domain"/>
    <property type="match status" value="1"/>
</dbReference>
<evidence type="ECO:0000259" key="7">
    <source>
        <dbReference type="Pfam" id="PF00144"/>
    </source>
</evidence>
<dbReference type="OrthoDB" id="9805821at2"/>
<dbReference type="EMBL" id="SWMU01000002">
    <property type="protein sequence ID" value="TKS56574.1"/>
    <property type="molecule type" value="Genomic_DNA"/>
</dbReference>
<sequence>MKYLYSFGLLFFWYISFSQSSFKPLQTHDHLSQKQWVDSLYDAMSLNEKIGQLFMVDVFSENPRADITKLITKYHIGGVIFSKGGPTKQAQLTNQYQALSKTPLMIAMDAEWGLAMRLDSTYAFPWHMTLGAIEDIKTVKDVALQIAKHNKRLGVHINFAPIVDINTNPKNPIIGNRSFGQNKRKVTAKAKAFVEAFNEVGILSCAKHFPGHGDTDTDSHKTLPSIQFSKERLENVELYPFEQLTKTQLSSIMVAHLNVPALESQNNLPTSLSRNVVTGLIKGKFNFEGLIFTDALNMKGVANFDEPGEIDLQAFLAGNDILLISENIPLAVKKIKKAYRKGQITENRLAYSVKKILYAKYKLGLSNYKSIDTRHLKDDLNSAMDDAVYMKSIAQAVTVLKNNANILPFQNLEKERIAYLKMGNASNKKFIDILNRYDTIDTINSNQLLNEKIDKLKRYDKVVIGHHTSNATPWKSYQFTDKELVALHEISLQVPVILVNFASPYALSDIKSTVNIKAIVQAYQNADLAQSVVAQILFGARPARGKLPVDISIIYPEGSGYRFNSLERLAYGYSQNQGINPKFETKIDSVVNHAVKEKMIPGAQVMVTKNGVSIYQKNFGYHTYDKKIKVKNDDIYDLASLTKILATLPLFMKLEEEGKVDINDSLYQHLPKLSMTNKASIDFKHMLSHYAGLKSWIPFYLETLKDLDKYYKDTPDFNYSTQVAENMYVRNDFRDSIYNKIYESELSSDLEYKYSDLPFYIIQQIIERYENEPLDQLIVDKFYSKMGINMMRYHPIKEFDKKNIVPTENDTLWRKQLLKGYVHDQGVALLGGVGGHAGLFANANAVAKFMQMFLNKGVYGDAELLKASTINKFNTCYYCEDDVRRGLGFDKPQLEEVGPTCGCLSMSSFGHSGFTGTYTWADPEENIVYVFLSNRIHPDMSNTELIKENIRTEIQQIIYDHVED</sequence>
<dbReference type="PROSITE" id="PS00775">
    <property type="entry name" value="GLYCOSYL_HYDROL_F3"/>
    <property type="match status" value="1"/>
</dbReference>
<dbReference type="Gene3D" id="3.40.50.1700">
    <property type="entry name" value="Glycoside hydrolase family 3 C-terminal domain"/>
    <property type="match status" value="1"/>
</dbReference>
<proteinExistence type="inferred from homology"/>
<dbReference type="InterPro" id="IPR012338">
    <property type="entry name" value="Beta-lactam/transpept-like"/>
</dbReference>
<dbReference type="InterPro" id="IPR001466">
    <property type="entry name" value="Beta-lactam-related"/>
</dbReference>
<dbReference type="InterPro" id="IPR017853">
    <property type="entry name" value="GH"/>
</dbReference>
<comment type="catalytic activity">
    <reaction evidence="1">
        <text>Hydrolysis of terminal non-reducing N-acetyl-D-hexosamine residues in N-acetyl-beta-D-hexosaminides.</text>
        <dbReference type="EC" id="3.2.1.52"/>
    </reaction>
</comment>
<dbReference type="GO" id="GO:0009254">
    <property type="term" value="P:peptidoglycan turnover"/>
    <property type="evidence" value="ECO:0007669"/>
    <property type="project" value="TreeGrafter"/>
</dbReference>
<dbReference type="GO" id="GO:0005975">
    <property type="term" value="P:carbohydrate metabolic process"/>
    <property type="evidence" value="ECO:0007669"/>
    <property type="project" value="InterPro"/>
</dbReference>
<comment type="similarity">
    <text evidence="2 6">Belongs to the glycosyl hydrolase 3 family.</text>
</comment>
<dbReference type="InterPro" id="IPR036962">
    <property type="entry name" value="Glyco_hydro_3_N_sf"/>
</dbReference>
<dbReference type="Pfam" id="PF00933">
    <property type="entry name" value="Glyco_hydro_3"/>
    <property type="match status" value="1"/>
</dbReference>
<dbReference type="Proteomes" id="UP000306552">
    <property type="component" value="Unassembled WGS sequence"/>
</dbReference>
<name>A0A4U5TSY6_9FLAO</name>
<comment type="caution">
    <text evidence="10">The sequence shown here is derived from an EMBL/GenBank/DDBJ whole genome shotgun (WGS) entry which is preliminary data.</text>
</comment>
<organism evidence="10 11">
    <name type="scientific">Mesohalobacter halotolerans</name>
    <dbReference type="NCBI Taxonomy" id="1883405"/>
    <lineage>
        <taxon>Bacteria</taxon>
        <taxon>Pseudomonadati</taxon>
        <taxon>Bacteroidota</taxon>
        <taxon>Flavobacteriia</taxon>
        <taxon>Flavobacteriales</taxon>
        <taxon>Flavobacteriaceae</taxon>
        <taxon>Mesohalobacter</taxon>
    </lineage>
</organism>
<evidence type="ECO:0000256" key="4">
    <source>
        <dbReference type="ARBA" id="ARBA00022801"/>
    </source>
</evidence>
<dbReference type="Pfam" id="PF00144">
    <property type="entry name" value="Beta-lactamase"/>
    <property type="match status" value="1"/>
</dbReference>
<feature type="domain" description="Glycoside hydrolase family 3 N-terminal" evidence="8">
    <location>
        <begin position="46"/>
        <end position="357"/>
    </location>
</feature>
<evidence type="ECO:0000256" key="6">
    <source>
        <dbReference type="RuleBase" id="RU361161"/>
    </source>
</evidence>
<evidence type="ECO:0000256" key="5">
    <source>
        <dbReference type="ARBA" id="ARBA00023295"/>
    </source>
</evidence>
<feature type="domain" description="Glycoside hydrolase family 3 C-terminal" evidence="9">
    <location>
        <begin position="398"/>
        <end position="552"/>
    </location>
</feature>
<evidence type="ECO:0000313" key="11">
    <source>
        <dbReference type="Proteomes" id="UP000306552"/>
    </source>
</evidence>
<dbReference type="PANTHER" id="PTHR30480:SF13">
    <property type="entry name" value="BETA-HEXOSAMINIDASE"/>
    <property type="match status" value="1"/>
</dbReference>
<dbReference type="AlphaFoldDB" id="A0A4U5TSY6"/>
<dbReference type="GO" id="GO:0004563">
    <property type="term" value="F:beta-N-acetylhexosaminidase activity"/>
    <property type="evidence" value="ECO:0007669"/>
    <property type="project" value="UniProtKB-EC"/>
</dbReference>
<dbReference type="RefSeq" id="WP_138931677.1">
    <property type="nucleotide sequence ID" value="NZ_SWMU01000002.1"/>
</dbReference>
<dbReference type="InterPro" id="IPR002772">
    <property type="entry name" value="Glyco_hydro_3_C"/>
</dbReference>
<dbReference type="InterPro" id="IPR001764">
    <property type="entry name" value="Glyco_hydro_3_N"/>
</dbReference>
<dbReference type="Gene3D" id="3.20.20.300">
    <property type="entry name" value="Glycoside hydrolase, family 3, N-terminal domain"/>
    <property type="match status" value="1"/>
</dbReference>
<dbReference type="Pfam" id="PF01915">
    <property type="entry name" value="Glyco_hydro_3_C"/>
    <property type="match status" value="1"/>
</dbReference>